<reference evidence="6" key="1">
    <citation type="submission" date="2020-10" db="EMBL/GenBank/DDBJ databases">
        <authorList>
            <person name="Castelo-Branco R."/>
            <person name="Eusebio N."/>
            <person name="Adriana R."/>
            <person name="Vieira A."/>
            <person name="Brugerolle De Fraissinette N."/>
            <person name="Rezende De Castro R."/>
            <person name="Schneider M.P."/>
            <person name="Vasconcelos V."/>
            <person name="Leao P.N."/>
        </authorList>
    </citation>
    <scope>NUCLEOTIDE SEQUENCE</scope>
    <source>
        <strain evidence="6">LEGE 07310</strain>
    </source>
</reference>
<dbReference type="InterPro" id="IPR041569">
    <property type="entry name" value="AAA_lid_3"/>
</dbReference>
<evidence type="ECO:0000313" key="6">
    <source>
        <dbReference type="EMBL" id="MBE9076101.1"/>
    </source>
</evidence>
<dbReference type="Pfam" id="PF17862">
    <property type="entry name" value="AAA_lid_3"/>
    <property type="match status" value="1"/>
</dbReference>
<evidence type="ECO:0000256" key="2">
    <source>
        <dbReference type="ARBA" id="ARBA00022840"/>
    </source>
</evidence>
<evidence type="ECO:0000256" key="4">
    <source>
        <dbReference type="ARBA" id="ARBA00040480"/>
    </source>
</evidence>
<dbReference type="GO" id="GO:0016887">
    <property type="term" value="F:ATP hydrolysis activity"/>
    <property type="evidence" value="ECO:0007669"/>
    <property type="project" value="InterPro"/>
</dbReference>
<comment type="caution">
    <text evidence="6">The sequence shown here is derived from an EMBL/GenBank/DDBJ whole genome shotgun (WGS) entry which is preliminary data.</text>
</comment>
<dbReference type="InterPro" id="IPR027417">
    <property type="entry name" value="P-loop_NTPase"/>
</dbReference>
<feature type="domain" description="AAA+ ATPase" evidence="5">
    <location>
        <begin position="280"/>
        <end position="415"/>
    </location>
</feature>
<dbReference type="PANTHER" id="PTHR42960">
    <property type="entry name" value="YCF46 PROTEIN"/>
    <property type="match status" value="1"/>
</dbReference>
<evidence type="ECO:0000313" key="7">
    <source>
        <dbReference type="Proteomes" id="UP000636505"/>
    </source>
</evidence>
<dbReference type="Gene3D" id="3.40.50.300">
    <property type="entry name" value="P-loop containing nucleotide triphosphate hydrolases"/>
    <property type="match status" value="1"/>
</dbReference>
<dbReference type="InterPro" id="IPR003593">
    <property type="entry name" value="AAA+_ATPase"/>
</dbReference>
<dbReference type="GO" id="GO:0005524">
    <property type="term" value="F:ATP binding"/>
    <property type="evidence" value="ECO:0007669"/>
    <property type="project" value="UniProtKB-KW"/>
</dbReference>
<protein>
    <recommendedName>
        <fullName evidence="4">Uncharacterized AAA domain-containing protein ycf46</fullName>
    </recommendedName>
</protein>
<dbReference type="Gene3D" id="1.10.8.60">
    <property type="match status" value="1"/>
</dbReference>
<proteinExistence type="inferred from homology"/>
<keyword evidence="7" id="KW-1185">Reference proteome</keyword>
<dbReference type="InterPro" id="IPR003959">
    <property type="entry name" value="ATPase_AAA_core"/>
</dbReference>
<dbReference type="SMART" id="SM00382">
    <property type="entry name" value="AAA"/>
    <property type="match status" value="1"/>
</dbReference>
<dbReference type="Proteomes" id="UP000636505">
    <property type="component" value="Unassembled WGS sequence"/>
</dbReference>
<gene>
    <name evidence="6" type="ORF">IQ241_02125</name>
</gene>
<organism evidence="6 7">
    <name type="scientific">Vasconcelosia minhoensis LEGE 07310</name>
    <dbReference type="NCBI Taxonomy" id="915328"/>
    <lineage>
        <taxon>Bacteria</taxon>
        <taxon>Bacillati</taxon>
        <taxon>Cyanobacteriota</taxon>
        <taxon>Cyanophyceae</taxon>
        <taxon>Nodosilineales</taxon>
        <taxon>Cymatolegaceae</taxon>
        <taxon>Vasconcelosia</taxon>
        <taxon>Vasconcelosia minhoensis</taxon>
    </lineage>
</organism>
<dbReference type="SUPFAM" id="SSF52540">
    <property type="entry name" value="P-loop containing nucleoside triphosphate hydrolases"/>
    <property type="match status" value="1"/>
</dbReference>
<dbReference type="InterPro" id="IPR052381">
    <property type="entry name" value="AAA_domain_protein"/>
</dbReference>
<dbReference type="PANTHER" id="PTHR42960:SF1">
    <property type="entry name" value="YCF46 PROTEIN"/>
    <property type="match status" value="1"/>
</dbReference>
<dbReference type="EMBL" id="JADEXG010000003">
    <property type="protein sequence ID" value="MBE9076101.1"/>
    <property type="molecule type" value="Genomic_DNA"/>
</dbReference>
<evidence type="ECO:0000259" key="5">
    <source>
        <dbReference type="SMART" id="SM00382"/>
    </source>
</evidence>
<evidence type="ECO:0000256" key="3">
    <source>
        <dbReference type="ARBA" id="ARBA00038088"/>
    </source>
</evidence>
<dbReference type="Pfam" id="PF00004">
    <property type="entry name" value="AAA"/>
    <property type="match status" value="1"/>
</dbReference>
<comment type="similarity">
    <text evidence="3">Belongs to the AAA ATPase family. Highly divergent.</text>
</comment>
<name>A0A8J7DK90_9CYAN</name>
<evidence type="ECO:0000256" key="1">
    <source>
        <dbReference type="ARBA" id="ARBA00022741"/>
    </source>
</evidence>
<keyword evidence="1" id="KW-0547">Nucleotide-binding</keyword>
<keyword evidence="2" id="KW-0067">ATP-binding</keyword>
<dbReference type="AlphaFoldDB" id="A0A8J7DK90"/>
<sequence length="513" mass="57937">MPFAASVRQFQTLVMSFHPVIVMETVEEERVQNLLNKATLDMQLPVFEWSIAQGLCRLDGNSLNRWQNEYAPPGTHRPQALENTENPLEMLRHIQQLNYRAIYWLKDFATQLDDGVASRLFREVAHQFAYNQSALVVTGERVSLPREVAHEAVYFDMPLPDRDELREAITQAVQSLKGKIRVNITPEELQGLVRTAQGMTLKQTKKAIAFAALEDGQLTASDIDRVLERKTQIIHETGLLDYIPLEKNKAQLGGFDHLKLWLARARVGFGEQARSFHLTPPKGILIVGIQGCGKSLAAKTIAQEWGMPLLKLDAGRLYDKYIGGSEKNFRQAVSLAEKMAPAVLWIDEIEKSMGNTQSDADGGLSRRLFGSFLTWLQEKSQEVFVVATANDLFQLPPELLRKGRFDEIFFVDLPDAQDRAAIFQIHLLRHRQDPARFDLPQLVQATDGFSGAEIEQVIITSLYQAIYERCPVNTALLIQAVKATVPLSVSRREDIHRLRNVAQERFVKVKSSG</sequence>
<dbReference type="RefSeq" id="WP_193904758.1">
    <property type="nucleotide sequence ID" value="NZ_JADEXG010000003.1"/>
</dbReference>
<accession>A0A8J7DK90</accession>